<organism evidence="4 5">
    <name type="scientific">Luteibaculum oceani</name>
    <dbReference type="NCBI Taxonomy" id="1294296"/>
    <lineage>
        <taxon>Bacteria</taxon>
        <taxon>Pseudomonadati</taxon>
        <taxon>Bacteroidota</taxon>
        <taxon>Flavobacteriia</taxon>
        <taxon>Flavobacteriales</taxon>
        <taxon>Luteibaculaceae</taxon>
        <taxon>Luteibaculum</taxon>
    </lineage>
</organism>
<dbReference type="Pfam" id="PF02661">
    <property type="entry name" value="Fic"/>
    <property type="match status" value="1"/>
</dbReference>
<dbReference type="AlphaFoldDB" id="A0A5C6V2H9"/>
<dbReference type="SUPFAM" id="SSF140931">
    <property type="entry name" value="Fic-like"/>
    <property type="match status" value="1"/>
</dbReference>
<gene>
    <name evidence="4" type="ORF">FRX97_06365</name>
</gene>
<proteinExistence type="predicted"/>
<feature type="binding site" evidence="2">
    <location>
        <begin position="240"/>
        <end position="241"/>
    </location>
    <ligand>
        <name>ATP</name>
        <dbReference type="ChEBI" id="CHEBI:30616"/>
    </ligand>
</feature>
<dbReference type="InterPro" id="IPR003812">
    <property type="entry name" value="Fido"/>
</dbReference>
<dbReference type="InterPro" id="IPR036597">
    <property type="entry name" value="Fido-like_dom_sf"/>
</dbReference>
<keyword evidence="2" id="KW-0067">ATP-binding</keyword>
<dbReference type="PANTHER" id="PTHR13504:SF38">
    <property type="entry name" value="FIDO DOMAIN-CONTAINING PROTEIN"/>
    <property type="match status" value="1"/>
</dbReference>
<evidence type="ECO:0000313" key="4">
    <source>
        <dbReference type="EMBL" id="TXC78831.1"/>
    </source>
</evidence>
<dbReference type="Gene3D" id="1.10.3290.10">
    <property type="entry name" value="Fido-like domain"/>
    <property type="match status" value="1"/>
</dbReference>
<keyword evidence="2" id="KW-0547">Nucleotide-binding</keyword>
<protein>
    <submittedName>
        <fullName evidence="4">Fic family protein</fullName>
    </submittedName>
</protein>
<accession>A0A5C6V2H9</accession>
<dbReference type="PANTHER" id="PTHR13504">
    <property type="entry name" value="FIDO DOMAIN-CONTAINING PROTEIN DDB_G0283145"/>
    <property type="match status" value="1"/>
</dbReference>
<dbReference type="InterPro" id="IPR040198">
    <property type="entry name" value="Fido_containing"/>
</dbReference>
<evidence type="ECO:0000259" key="3">
    <source>
        <dbReference type="PROSITE" id="PS51459"/>
    </source>
</evidence>
<evidence type="ECO:0000256" key="1">
    <source>
        <dbReference type="PIRSR" id="PIRSR640198-1"/>
    </source>
</evidence>
<dbReference type="Proteomes" id="UP000321168">
    <property type="component" value="Unassembled WGS sequence"/>
</dbReference>
<feature type="binding site" evidence="2">
    <location>
        <begin position="209"/>
        <end position="216"/>
    </location>
    <ligand>
        <name>ATP</name>
        <dbReference type="ChEBI" id="CHEBI:30616"/>
    </ligand>
</feature>
<comment type="caution">
    <text evidence="4">The sequence shown here is derived from an EMBL/GenBank/DDBJ whole genome shotgun (WGS) entry which is preliminary data.</text>
</comment>
<name>A0A5C6V2H9_9FLAO</name>
<sequence>MVSFWTAQSSEFLLYLCCMSDLKLSILPKDLFLRYSEVMNFDLVKCLEKAQEFDMPVDYFQFYKSVSSVYSSKIEGENIEFDSFFKHKFLNVRFNPDYTQRADDLYGAYEMIDDAELNEENLKKAHKLITSNILPLNHRGVYRNNPMYVIGDDDRIDYVAASQMKLASEMDTLFKDIQLLLAAELSIEEVFFYAPLIHLVFVKIHPFQDGNGRTARLLEKWFFLQKLGPKATGIQLEKNYYTHLRDYYNNLRKIGLEYESLDYNLALDFVLMTANGLCSAKR</sequence>
<keyword evidence="5" id="KW-1185">Reference proteome</keyword>
<feature type="active site" evidence="1">
    <location>
        <position position="205"/>
    </location>
</feature>
<feature type="domain" description="Fido" evidence="3">
    <location>
        <begin position="117"/>
        <end position="272"/>
    </location>
</feature>
<dbReference type="PROSITE" id="PS51459">
    <property type="entry name" value="FIDO"/>
    <property type="match status" value="1"/>
</dbReference>
<dbReference type="OrthoDB" id="9814400at2"/>
<evidence type="ECO:0000256" key="2">
    <source>
        <dbReference type="PIRSR" id="PIRSR640198-2"/>
    </source>
</evidence>
<dbReference type="GO" id="GO:0005524">
    <property type="term" value="F:ATP binding"/>
    <property type="evidence" value="ECO:0007669"/>
    <property type="project" value="UniProtKB-KW"/>
</dbReference>
<dbReference type="EMBL" id="VORB01000005">
    <property type="protein sequence ID" value="TXC78831.1"/>
    <property type="molecule type" value="Genomic_DNA"/>
</dbReference>
<reference evidence="4 5" key="1">
    <citation type="submission" date="2019-08" db="EMBL/GenBank/DDBJ databases">
        <title>Genome of Luteibaculum oceani JCM 18817.</title>
        <authorList>
            <person name="Bowman J.P."/>
        </authorList>
    </citation>
    <scope>NUCLEOTIDE SEQUENCE [LARGE SCALE GENOMIC DNA]</scope>
    <source>
        <strain evidence="4 5">JCM 18817</strain>
    </source>
</reference>
<evidence type="ECO:0000313" key="5">
    <source>
        <dbReference type="Proteomes" id="UP000321168"/>
    </source>
</evidence>